<keyword evidence="7" id="KW-1208">Phospholipid metabolism</keyword>
<dbReference type="Gene3D" id="3.30.870.10">
    <property type="entry name" value="Endonuclease Chain A"/>
    <property type="match status" value="2"/>
</dbReference>
<keyword evidence="2" id="KW-0444">Lipid biosynthesis</keyword>
<dbReference type="GO" id="GO:0008444">
    <property type="term" value="F:CDP-diacylglycerol-glycerol-3-phosphate 3-phosphatidyltransferase activity"/>
    <property type="evidence" value="ECO:0007669"/>
    <property type="project" value="InterPro"/>
</dbReference>
<dbReference type="SMART" id="SM00155">
    <property type="entry name" value="PLDc"/>
    <property type="match status" value="2"/>
</dbReference>
<dbReference type="AlphaFoldDB" id="A0A923HL63"/>
<keyword evidence="5" id="KW-0443">Lipid metabolism</keyword>
<evidence type="ECO:0000256" key="2">
    <source>
        <dbReference type="ARBA" id="ARBA00022516"/>
    </source>
</evidence>
<evidence type="ECO:0000256" key="3">
    <source>
        <dbReference type="ARBA" id="ARBA00022679"/>
    </source>
</evidence>
<name>A0A923HL63_9BURK</name>
<keyword evidence="3 9" id="KW-0808">Transferase</keyword>
<keyword evidence="10" id="KW-1185">Reference proteome</keyword>
<dbReference type="NCBIfam" id="NF006946">
    <property type="entry name" value="PRK09428.1"/>
    <property type="match status" value="1"/>
</dbReference>
<keyword evidence="6" id="KW-0594">Phospholipid biosynthesis</keyword>
<dbReference type="EMBL" id="JACOFZ010000002">
    <property type="protein sequence ID" value="MBC3881404.1"/>
    <property type="molecule type" value="Genomic_DNA"/>
</dbReference>
<dbReference type="RefSeq" id="WP_186916079.1">
    <property type="nucleotide sequence ID" value="NZ_JACOFZ010000002.1"/>
</dbReference>
<dbReference type="InterPro" id="IPR025202">
    <property type="entry name" value="PLD-like_dom"/>
</dbReference>
<dbReference type="Proteomes" id="UP000627446">
    <property type="component" value="Unassembled WGS sequence"/>
</dbReference>
<evidence type="ECO:0000256" key="5">
    <source>
        <dbReference type="ARBA" id="ARBA00023098"/>
    </source>
</evidence>
<gene>
    <name evidence="9" type="primary">pssA</name>
    <name evidence="9" type="ORF">H8K36_08480</name>
</gene>
<proteinExistence type="inferred from homology"/>
<dbReference type="CDD" id="cd09136">
    <property type="entry name" value="PLDc_PSS_G_neg_2"/>
    <property type="match status" value="1"/>
</dbReference>
<evidence type="ECO:0000313" key="9">
    <source>
        <dbReference type="EMBL" id="MBC3881404.1"/>
    </source>
</evidence>
<dbReference type="SUPFAM" id="SSF56024">
    <property type="entry name" value="Phospholipase D/nuclease"/>
    <property type="match status" value="2"/>
</dbReference>
<evidence type="ECO:0000259" key="8">
    <source>
        <dbReference type="PROSITE" id="PS50035"/>
    </source>
</evidence>
<accession>A0A923HL63</accession>
<evidence type="ECO:0000256" key="6">
    <source>
        <dbReference type="ARBA" id="ARBA00023209"/>
    </source>
</evidence>
<dbReference type="GO" id="GO:0032049">
    <property type="term" value="P:cardiolipin biosynthetic process"/>
    <property type="evidence" value="ECO:0007669"/>
    <property type="project" value="InterPro"/>
</dbReference>
<evidence type="ECO:0000256" key="7">
    <source>
        <dbReference type="ARBA" id="ARBA00023264"/>
    </source>
</evidence>
<comment type="caution">
    <text evidence="9">The sequence shown here is derived from an EMBL/GenBank/DDBJ whole genome shotgun (WGS) entry which is preliminary data.</text>
</comment>
<dbReference type="CDD" id="cd09134">
    <property type="entry name" value="PLDc_PSS_G_neg_1"/>
    <property type="match status" value="1"/>
</dbReference>
<dbReference type="EC" id="2.7.8.8" evidence="9"/>
<dbReference type="PIRSF" id="PIRSF000850">
    <property type="entry name" value="Phospholipase_D_PSS"/>
    <property type="match status" value="1"/>
</dbReference>
<reference evidence="9" key="1">
    <citation type="submission" date="2020-08" db="EMBL/GenBank/DDBJ databases">
        <title>Novel species isolated from subtropical streams in China.</title>
        <authorList>
            <person name="Lu H."/>
        </authorList>
    </citation>
    <scope>NUCLEOTIDE SEQUENCE</scope>
    <source>
        <strain evidence="9">LX22W</strain>
    </source>
</reference>
<evidence type="ECO:0000256" key="4">
    <source>
        <dbReference type="ARBA" id="ARBA00022737"/>
    </source>
</evidence>
<dbReference type="InterPro" id="IPR016270">
    <property type="entry name" value="PGS1"/>
</dbReference>
<protein>
    <submittedName>
        <fullName evidence="9">CDP-diacylglycerol--serine O-phosphatidyltransferase</fullName>
        <ecNumber evidence="9">2.7.8.8</ecNumber>
    </submittedName>
</protein>
<comment type="similarity">
    <text evidence="1">Belongs to the CDP-alcohol phosphatidyltransferase class-II family.</text>
</comment>
<dbReference type="GO" id="GO:0003882">
    <property type="term" value="F:CDP-diacylglycerol-serine O-phosphatidyltransferase activity"/>
    <property type="evidence" value="ECO:0007669"/>
    <property type="project" value="UniProtKB-EC"/>
</dbReference>
<feature type="domain" description="PLD phosphodiesterase" evidence="8">
    <location>
        <begin position="357"/>
        <end position="384"/>
    </location>
</feature>
<dbReference type="PANTHER" id="PTHR12586">
    <property type="entry name" value="CDP-DIACYLGLYCEROL--SERINE O-PHOSPHATIDYLTRANSFERASE"/>
    <property type="match status" value="1"/>
</dbReference>
<dbReference type="PANTHER" id="PTHR12586:SF1">
    <property type="entry name" value="CDP-DIACYLGLYCEROL--GLYCEROL-3-PHOSPHATE 3-PHOSPHATIDYLTRANSFERASE, MITOCHONDRIAL"/>
    <property type="match status" value="1"/>
</dbReference>
<sequence length="456" mass="52144">MRFFTPRPTFTELPAIGLQAQDIHILHSAASFKQRLLQQIASAKRRIILCCLYLQHDEAGQEILDALYAAKKASPSLEVFVFVDWHRGQRGLIGEQKIPGKIAGNAAWYQAQSALHGGTVPIYGVPVQTRELFGVLHLKGYVIDDTVIYSGASINNVYLQQFEKYRHDRYWLIKNTTLADSMASWMREQFLNSSAVHRLDQNQVPATRAIRSDIRASREKMKKASYQLSIAQSLPTLSQQKALAVTNIVGLGNNNRLNRYICQLLASAQKQLTICTPYFNFPLAITREVNRAIKRGVKVQIIVGDKLANDFFIPPDQAFKAISCLPYLYEMNLRRFAKKHQQDIASGALKIQLWRDGDNTYHLKGIWVDELYTLVTGNNLNPRAFRLDLENALLFSDPQGELLAQREAELQQILQHTKLVEHYQDLQKLNDYPPKVRQFLARLSRVRLDRLAYRVL</sequence>
<dbReference type="InterPro" id="IPR001736">
    <property type="entry name" value="PLipase_D/transphosphatidylase"/>
</dbReference>
<evidence type="ECO:0000313" key="10">
    <source>
        <dbReference type="Proteomes" id="UP000627446"/>
    </source>
</evidence>
<keyword evidence="4" id="KW-0677">Repeat</keyword>
<dbReference type="GO" id="GO:0005829">
    <property type="term" value="C:cytosol"/>
    <property type="evidence" value="ECO:0007669"/>
    <property type="project" value="TreeGrafter"/>
</dbReference>
<dbReference type="Pfam" id="PF13091">
    <property type="entry name" value="PLDc_2"/>
    <property type="match status" value="2"/>
</dbReference>
<dbReference type="PROSITE" id="PS50035">
    <property type="entry name" value="PLD"/>
    <property type="match status" value="1"/>
</dbReference>
<evidence type="ECO:0000256" key="1">
    <source>
        <dbReference type="ARBA" id="ARBA00010682"/>
    </source>
</evidence>
<organism evidence="9 10">
    <name type="scientific">Undibacterium nitidum</name>
    <dbReference type="NCBI Taxonomy" id="2762298"/>
    <lineage>
        <taxon>Bacteria</taxon>
        <taxon>Pseudomonadati</taxon>
        <taxon>Pseudomonadota</taxon>
        <taxon>Betaproteobacteria</taxon>
        <taxon>Burkholderiales</taxon>
        <taxon>Oxalobacteraceae</taxon>
        <taxon>Undibacterium</taxon>
    </lineage>
</organism>